<feature type="compositionally biased region" description="Pro residues" evidence="1">
    <location>
        <begin position="9"/>
        <end position="42"/>
    </location>
</feature>
<comment type="caution">
    <text evidence="3">The sequence shown here is derived from an EMBL/GenBank/DDBJ whole genome shotgun (WGS) entry which is preliminary data.</text>
</comment>
<reference evidence="3 4" key="1">
    <citation type="submission" date="2024-09" db="EMBL/GenBank/DDBJ databases">
        <authorList>
            <person name="Sun Q."/>
            <person name="Mori K."/>
        </authorList>
    </citation>
    <scope>NUCLEOTIDE SEQUENCE [LARGE SCALE GENOMIC DNA]</scope>
    <source>
        <strain evidence="3 4">TBRC 2205</strain>
    </source>
</reference>
<keyword evidence="4" id="KW-1185">Reference proteome</keyword>
<evidence type="ECO:0000256" key="1">
    <source>
        <dbReference type="SAM" id="MobiDB-lite"/>
    </source>
</evidence>
<proteinExistence type="predicted"/>
<feature type="transmembrane region" description="Helical" evidence="2">
    <location>
        <begin position="122"/>
        <end position="144"/>
    </location>
</feature>
<sequence>MTAILNPTGPAPHAAPAPNAAPAPPERAPAPPERTPAPPERAPAPVERAPAGRSDPAQPPAATRLPVAEWSAPAGSTSWSALSLPGPRPGVLLPVAAGGRPVGAFIVVDGALRYRPVVDLRALVGAAAGAIGALAVAVSVATAARRPPAVGSVRMGPGGWVSLRGVPAPVLRPAPSRPWWARLLRAHPLDGRR</sequence>
<name>A0ABV6P2Q5_9ACTN</name>
<organism evidence="3 4">
    <name type="scientific">Plantactinospora siamensis</name>
    <dbReference type="NCBI Taxonomy" id="555372"/>
    <lineage>
        <taxon>Bacteria</taxon>
        <taxon>Bacillati</taxon>
        <taxon>Actinomycetota</taxon>
        <taxon>Actinomycetes</taxon>
        <taxon>Micromonosporales</taxon>
        <taxon>Micromonosporaceae</taxon>
        <taxon>Plantactinospora</taxon>
    </lineage>
</organism>
<feature type="region of interest" description="Disordered" evidence="1">
    <location>
        <begin position="1"/>
        <end position="63"/>
    </location>
</feature>
<keyword evidence="2" id="KW-0472">Membrane</keyword>
<accession>A0ABV6P2Q5</accession>
<evidence type="ECO:0000313" key="4">
    <source>
        <dbReference type="Proteomes" id="UP001589894"/>
    </source>
</evidence>
<dbReference type="RefSeq" id="WP_377342608.1">
    <property type="nucleotide sequence ID" value="NZ_JBHLUE010000020.1"/>
</dbReference>
<dbReference type="Proteomes" id="UP001589894">
    <property type="component" value="Unassembled WGS sequence"/>
</dbReference>
<protein>
    <submittedName>
        <fullName evidence="3">Uncharacterized protein</fullName>
    </submittedName>
</protein>
<evidence type="ECO:0000256" key="2">
    <source>
        <dbReference type="SAM" id="Phobius"/>
    </source>
</evidence>
<keyword evidence="2" id="KW-0812">Transmembrane</keyword>
<gene>
    <name evidence="3" type="ORF">ACFFHU_24645</name>
</gene>
<keyword evidence="2" id="KW-1133">Transmembrane helix</keyword>
<evidence type="ECO:0000313" key="3">
    <source>
        <dbReference type="EMBL" id="MFC0567315.1"/>
    </source>
</evidence>
<dbReference type="EMBL" id="JBHLUE010000020">
    <property type="protein sequence ID" value="MFC0567315.1"/>
    <property type="molecule type" value="Genomic_DNA"/>
</dbReference>